<dbReference type="PANTHER" id="PTHR38687">
    <property type="entry name" value="CELL DIVISION PROTEIN DEDD-RELATED"/>
    <property type="match status" value="1"/>
</dbReference>
<dbReference type="InterPro" id="IPR052521">
    <property type="entry name" value="Cell_div_SPOR-domain"/>
</dbReference>
<dbReference type="RefSeq" id="WP_119738962.1">
    <property type="nucleotide sequence ID" value="NZ_QYUN01000002.1"/>
</dbReference>
<keyword evidence="5" id="KW-1185">Reference proteome</keyword>
<reference evidence="4 5" key="1">
    <citation type="submission" date="2018-09" db="EMBL/GenBank/DDBJ databases">
        <authorList>
            <person name="Zhu H."/>
        </authorList>
    </citation>
    <scope>NUCLEOTIDE SEQUENCE [LARGE SCALE GENOMIC DNA]</scope>
    <source>
        <strain evidence="4 5">K2R10-39</strain>
    </source>
</reference>
<dbReference type="OrthoDB" id="8563804at2"/>
<keyword evidence="2" id="KW-0812">Transmembrane</keyword>
<feature type="compositionally biased region" description="Basic and acidic residues" evidence="1">
    <location>
        <begin position="44"/>
        <end position="55"/>
    </location>
</feature>
<organism evidence="4 5">
    <name type="scientific">Noviherbaspirillum cavernae</name>
    <dbReference type="NCBI Taxonomy" id="2320862"/>
    <lineage>
        <taxon>Bacteria</taxon>
        <taxon>Pseudomonadati</taxon>
        <taxon>Pseudomonadota</taxon>
        <taxon>Betaproteobacteria</taxon>
        <taxon>Burkholderiales</taxon>
        <taxon>Oxalobacteraceae</taxon>
        <taxon>Noviherbaspirillum</taxon>
    </lineage>
</organism>
<dbReference type="PROSITE" id="PS51724">
    <property type="entry name" value="SPOR"/>
    <property type="match status" value="1"/>
</dbReference>
<dbReference type="SUPFAM" id="SSF110997">
    <property type="entry name" value="Sporulation related repeat"/>
    <property type="match status" value="1"/>
</dbReference>
<keyword evidence="2" id="KW-1133">Transmembrane helix</keyword>
<comment type="caution">
    <text evidence="4">The sequence shown here is derived from an EMBL/GenBank/DDBJ whole genome shotgun (WGS) entry which is preliminary data.</text>
</comment>
<dbReference type="Gene3D" id="3.30.70.1070">
    <property type="entry name" value="Sporulation related repeat"/>
    <property type="match status" value="1"/>
</dbReference>
<dbReference type="Pfam" id="PF05036">
    <property type="entry name" value="SPOR"/>
    <property type="match status" value="1"/>
</dbReference>
<name>A0A418X1V5_9BURK</name>
<dbReference type="GO" id="GO:0032506">
    <property type="term" value="P:cytokinetic process"/>
    <property type="evidence" value="ECO:0007669"/>
    <property type="project" value="TreeGrafter"/>
</dbReference>
<feature type="region of interest" description="Disordered" evidence="1">
    <location>
        <begin position="1"/>
        <end position="57"/>
    </location>
</feature>
<dbReference type="Proteomes" id="UP000285190">
    <property type="component" value="Unassembled WGS sequence"/>
</dbReference>
<dbReference type="GO" id="GO:0042834">
    <property type="term" value="F:peptidoglycan binding"/>
    <property type="evidence" value="ECO:0007669"/>
    <property type="project" value="InterPro"/>
</dbReference>
<dbReference type="InterPro" id="IPR036680">
    <property type="entry name" value="SPOR-like_sf"/>
</dbReference>
<feature type="compositionally biased region" description="Low complexity" evidence="1">
    <location>
        <begin position="167"/>
        <end position="185"/>
    </location>
</feature>
<dbReference type="InterPro" id="IPR007730">
    <property type="entry name" value="SPOR-like_dom"/>
</dbReference>
<feature type="compositionally biased region" description="Basic and acidic residues" evidence="1">
    <location>
        <begin position="189"/>
        <end position="205"/>
    </location>
</feature>
<protein>
    <submittedName>
        <fullName evidence="4">SPOR domain-containing protein</fullName>
    </submittedName>
</protein>
<feature type="region of interest" description="Disordered" evidence="1">
    <location>
        <begin position="99"/>
        <end position="205"/>
    </location>
</feature>
<dbReference type="AlphaFoldDB" id="A0A418X1V5"/>
<proteinExistence type="predicted"/>
<dbReference type="EMBL" id="QYUN01000002">
    <property type="protein sequence ID" value="RJG06411.1"/>
    <property type="molecule type" value="Genomic_DNA"/>
</dbReference>
<evidence type="ECO:0000313" key="4">
    <source>
        <dbReference type="EMBL" id="RJG06411.1"/>
    </source>
</evidence>
<evidence type="ECO:0000313" key="5">
    <source>
        <dbReference type="Proteomes" id="UP000285190"/>
    </source>
</evidence>
<dbReference type="GO" id="GO:0030428">
    <property type="term" value="C:cell septum"/>
    <property type="evidence" value="ECO:0007669"/>
    <property type="project" value="TreeGrafter"/>
</dbReference>
<evidence type="ECO:0000259" key="3">
    <source>
        <dbReference type="PROSITE" id="PS51724"/>
    </source>
</evidence>
<evidence type="ECO:0000256" key="2">
    <source>
        <dbReference type="SAM" id="Phobius"/>
    </source>
</evidence>
<dbReference type="GO" id="GO:0032153">
    <property type="term" value="C:cell division site"/>
    <property type="evidence" value="ECO:0007669"/>
    <property type="project" value="TreeGrafter"/>
</dbReference>
<keyword evidence="2" id="KW-0472">Membrane</keyword>
<gene>
    <name evidence="4" type="ORF">D3870_10655</name>
</gene>
<dbReference type="PANTHER" id="PTHR38687:SF1">
    <property type="entry name" value="CELL DIVISION PROTEIN DEDD"/>
    <property type="match status" value="1"/>
</dbReference>
<sequence length="301" mass="31848">MSLFSFLRKNKQESAPGDTSFHSPADRDSNTRRSRSKRKQGSQSDDKHDPVLPEKKRARRRLIGAIALVLAAIIGLPMILDSEPKPLADDIAIRIPSKDKPAQTSVAHQPAVPAASNIPTSKSLDPSEEVIEPSAAPANAKSAQPATVNPAIAVAPSAADKPKDAGKAPQAQAAKATATEKPTTPDSVTKTESKAAPKVEKADDSARAMALLEGKTDPKAAADKKASKYVIQIAALASKEKVNELQTRLKDAGIKSYTQKIATESGERIRIRVGPFVNKDEADKVKARIGKLGLNGTLVPA</sequence>
<evidence type="ECO:0000256" key="1">
    <source>
        <dbReference type="SAM" id="MobiDB-lite"/>
    </source>
</evidence>
<feature type="compositionally biased region" description="Low complexity" evidence="1">
    <location>
        <begin position="133"/>
        <end position="146"/>
    </location>
</feature>
<feature type="transmembrane region" description="Helical" evidence="2">
    <location>
        <begin position="62"/>
        <end position="80"/>
    </location>
</feature>
<accession>A0A418X1V5</accession>
<feature type="domain" description="SPOR" evidence="3">
    <location>
        <begin position="223"/>
        <end position="301"/>
    </location>
</feature>